<feature type="compositionally biased region" description="Basic and acidic residues" evidence="1">
    <location>
        <begin position="26"/>
        <end position="35"/>
    </location>
</feature>
<dbReference type="EMBL" id="JBEYXV010000011">
    <property type="protein sequence ID" value="MEU6823343.1"/>
    <property type="molecule type" value="Genomic_DNA"/>
</dbReference>
<feature type="region of interest" description="Disordered" evidence="1">
    <location>
        <begin position="26"/>
        <end position="51"/>
    </location>
</feature>
<comment type="caution">
    <text evidence="3">The sequence shown here is derived from an EMBL/GenBank/DDBJ whole genome shotgun (WGS) entry which is preliminary data.</text>
</comment>
<dbReference type="Pfam" id="PF22746">
    <property type="entry name" value="SHOCT-like_DUF2089-C"/>
    <property type="match status" value="1"/>
</dbReference>
<name>A0ABV3BQP9_9ACTN</name>
<organism evidence="3 4">
    <name type="scientific">Streptomyces atriruber</name>
    <dbReference type="NCBI Taxonomy" id="545121"/>
    <lineage>
        <taxon>Bacteria</taxon>
        <taxon>Bacillati</taxon>
        <taxon>Actinomycetota</taxon>
        <taxon>Actinomycetes</taxon>
        <taxon>Kitasatosporales</taxon>
        <taxon>Streptomycetaceae</taxon>
        <taxon>Streptomyces</taxon>
    </lineage>
</organism>
<proteinExistence type="predicted"/>
<evidence type="ECO:0000313" key="3">
    <source>
        <dbReference type="EMBL" id="MEU6823343.1"/>
    </source>
</evidence>
<sequence>MNEQRRQVLDMLAEGKITADEAERLIGALERDRSEPSPGAAPRPKSRRPKYLRVVVDAPDDSGGDGRSRVNIRVPLQLLRAGVRLTSLLPPAALTKANSELARSGVPIDLAELKPQHLEDLVDQLDDVTVDVTDSDSTVQVFCE</sequence>
<keyword evidence="4" id="KW-1185">Reference proteome</keyword>
<accession>A0ABV3BQP9</accession>
<dbReference type="Proteomes" id="UP001551176">
    <property type="component" value="Unassembled WGS sequence"/>
</dbReference>
<reference evidence="3 4" key="1">
    <citation type="submission" date="2024-06" db="EMBL/GenBank/DDBJ databases">
        <title>The Natural Products Discovery Center: Release of the First 8490 Sequenced Strains for Exploring Actinobacteria Biosynthetic Diversity.</title>
        <authorList>
            <person name="Kalkreuter E."/>
            <person name="Kautsar S.A."/>
            <person name="Yang D."/>
            <person name="Bader C.D."/>
            <person name="Teijaro C.N."/>
            <person name="Fluegel L."/>
            <person name="Davis C.M."/>
            <person name="Simpson J.R."/>
            <person name="Lauterbach L."/>
            <person name="Steele A.D."/>
            <person name="Gui C."/>
            <person name="Meng S."/>
            <person name="Li G."/>
            <person name="Viehrig K."/>
            <person name="Ye F."/>
            <person name="Su P."/>
            <person name="Kiefer A.F."/>
            <person name="Nichols A."/>
            <person name="Cepeda A.J."/>
            <person name="Yan W."/>
            <person name="Fan B."/>
            <person name="Jiang Y."/>
            <person name="Adhikari A."/>
            <person name="Zheng C.-J."/>
            <person name="Schuster L."/>
            <person name="Cowan T.M."/>
            <person name="Smanski M.J."/>
            <person name="Chevrette M.G."/>
            <person name="De Carvalho L.P.S."/>
            <person name="Shen B."/>
        </authorList>
    </citation>
    <scope>NUCLEOTIDE SEQUENCE [LARGE SCALE GENOMIC DNA]</scope>
    <source>
        <strain evidence="3 4">NPDC046838</strain>
    </source>
</reference>
<protein>
    <recommendedName>
        <fullName evidence="2">YvlB/LiaX N-terminal domain-containing protein</fullName>
    </recommendedName>
</protein>
<evidence type="ECO:0000256" key="1">
    <source>
        <dbReference type="SAM" id="MobiDB-lite"/>
    </source>
</evidence>
<evidence type="ECO:0000259" key="2">
    <source>
        <dbReference type="Pfam" id="PF22746"/>
    </source>
</evidence>
<gene>
    <name evidence="3" type="ORF">ABZ921_22135</name>
</gene>
<evidence type="ECO:0000313" key="4">
    <source>
        <dbReference type="Proteomes" id="UP001551176"/>
    </source>
</evidence>
<feature type="domain" description="YvlB/LiaX N-terminal" evidence="2">
    <location>
        <begin position="3"/>
        <end position="32"/>
    </location>
</feature>
<dbReference type="InterPro" id="IPR053959">
    <property type="entry name" value="YvlB/LiaX_N"/>
</dbReference>
<dbReference type="RefSeq" id="WP_359351714.1">
    <property type="nucleotide sequence ID" value="NZ_JBEYXV010000011.1"/>
</dbReference>